<proteinExistence type="predicted"/>
<evidence type="ECO:0000313" key="2">
    <source>
        <dbReference type="Proteomes" id="UP001234297"/>
    </source>
</evidence>
<keyword evidence="2" id="KW-1185">Reference proteome</keyword>
<dbReference type="EMBL" id="CM056814">
    <property type="protein sequence ID" value="KAJ8627576.1"/>
    <property type="molecule type" value="Genomic_DNA"/>
</dbReference>
<reference evidence="1 2" key="1">
    <citation type="journal article" date="2022" name="Hortic Res">
        <title>A haplotype resolved chromosomal level avocado genome allows analysis of novel avocado genes.</title>
        <authorList>
            <person name="Nath O."/>
            <person name="Fletcher S.J."/>
            <person name="Hayward A."/>
            <person name="Shaw L.M."/>
            <person name="Masouleh A.K."/>
            <person name="Furtado A."/>
            <person name="Henry R.J."/>
            <person name="Mitter N."/>
        </authorList>
    </citation>
    <scope>NUCLEOTIDE SEQUENCE [LARGE SCALE GENOMIC DNA]</scope>
    <source>
        <strain evidence="2">cv. Hass</strain>
    </source>
</reference>
<accession>A0ACC2L324</accession>
<sequence>MFAKCLVGDVAPLHCILLVSTPARKTVQCESYYPDCKVQVGEYILVANLIVLDIKDFDATLGMDWLSTYRDVMDCFNKTVRLHMLDANVEIVGERKRMTTSVISALQADRMIKSGCAGYLAFITEDNLSKAVEDIPVVCEFPDVFPEEIPGLPPVREIDFTIELVPGTAPISRAPYRMAPAELRELKAQLQDLLDRGFMRPSVSPWGAPVLFVKKKDGSMCMCIDYR</sequence>
<comment type="caution">
    <text evidence="1">The sequence shown here is derived from an EMBL/GenBank/DDBJ whole genome shotgun (WGS) entry which is preliminary data.</text>
</comment>
<dbReference type="Proteomes" id="UP001234297">
    <property type="component" value="Chromosome 6"/>
</dbReference>
<organism evidence="1 2">
    <name type="scientific">Persea americana</name>
    <name type="common">Avocado</name>
    <dbReference type="NCBI Taxonomy" id="3435"/>
    <lineage>
        <taxon>Eukaryota</taxon>
        <taxon>Viridiplantae</taxon>
        <taxon>Streptophyta</taxon>
        <taxon>Embryophyta</taxon>
        <taxon>Tracheophyta</taxon>
        <taxon>Spermatophyta</taxon>
        <taxon>Magnoliopsida</taxon>
        <taxon>Magnoliidae</taxon>
        <taxon>Laurales</taxon>
        <taxon>Lauraceae</taxon>
        <taxon>Persea</taxon>
    </lineage>
</organism>
<gene>
    <name evidence="1" type="ORF">MRB53_020883</name>
</gene>
<name>A0ACC2L324_PERAE</name>
<protein>
    <submittedName>
        <fullName evidence="1">Uncharacterized protein</fullName>
    </submittedName>
</protein>
<evidence type="ECO:0000313" key="1">
    <source>
        <dbReference type="EMBL" id="KAJ8627576.1"/>
    </source>
</evidence>